<dbReference type="EMBL" id="KC246821">
    <property type="protein sequence ID" value="AHF25149.1"/>
    <property type="molecule type" value="Genomic_DNA"/>
</dbReference>
<accession>W0FNU6</accession>
<protein>
    <submittedName>
        <fullName evidence="1">Uncharacterized protein</fullName>
    </submittedName>
</protein>
<evidence type="ECO:0000313" key="1">
    <source>
        <dbReference type="EMBL" id="AHF25149.1"/>
    </source>
</evidence>
<reference evidence="1" key="1">
    <citation type="journal article" date="2013" name="PLoS ONE">
        <title>Metagenomic insights into the carbohydrate-active enzymes carried by the microorganisms adhering to solid digesta in the rumen of cows.</title>
        <authorList>
            <person name="Wang L."/>
            <person name="Hatem A."/>
            <person name="Catalyurek U.V."/>
            <person name="Morrison M."/>
            <person name="Yu Z."/>
        </authorList>
    </citation>
    <scope>NUCLEOTIDE SEQUENCE</scope>
</reference>
<name>W0FNU6_9BACT</name>
<dbReference type="AlphaFoldDB" id="W0FNU6"/>
<proteinExistence type="predicted"/>
<organism evidence="1">
    <name type="scientific">uncultured bacterium Contig1772</name>
    <dbReference type="NCBI Taxonomy" id="1393512"/>
    <lineage>
        <taxon>Bacteria</taxon>
        <taxon>environmental samples</taxon>
    </lineage>
</organism>
<sequence length="70" mass="8132">MCYREDEKRWKRIQEMLAAEATGKTVRPTVSQRTLFGIPSTVEQTIERIVAEDEAKRQEKRKHGDTQRGG</sequence>